<dbReference type="RefSeq" id="WP_119037608.1">
    <property type="nucleotide sequence ID" value="NZ_QXDC01000006.1"/>
</dbReference>
<dbReference type="InterPro" id="IPR016181">
    <property type="entry name" value="Acyl_CoA_acyltransferase"/>
</dbReference>
<protein>
    <submittedName>
        <fullName evidence="2">CelD/BcsL family acetyltransferase involved in cellulose biosynthesis</fullName>
    </submittedName>
</protein>
<reference evidence="2 3" key="1">
    <citation type="submission" date="2018-08" db="EMBL/GenBank/DDBJ databases">
        <title>Genomic Encyclopedia of Type Strains, Phase IV (KMG-IV): sequencing the most valuable type-strain genomes for metagenomic binning, comparative biology and taxonomic classification.</title>
        <authorList>
            <person name="Goeker M."/>
        </authorList>
    </citation>
    <scope>NUCLEOTIDE SEQUENCE [LARGE SCALE GENOMIC DNA]</scope>
    <source>
        <strain evidence="2 3">DSM 25527</strain>
    </source>
</reference>
<dbReference type="AlphaFoldDB" id="A0A397NIV1"/>
<keyword evidence="3" id="KW-1185">Reference proteome</keyword>
<organism evidence="2 3">
    <name type="scientific">Hephaestia caeni</name>
    <dbReference type="NCBI Taxonomy" id="645617"/>
    <lineage>
        <taxon>Bacteria</taxon>
        <taxon>Pseudomonadati</taxon>
        <taxon>Pseudomonadota</taxon>
        <taxon>Alphaproteobacteria</taxon>
        <taxon>Sphingomonadales</taxon>
        <taxon>Sphingomonadaceae</taxon>
        <taxon>Hephaestia</taxon>
    </lineage>
</organism>
<dbReference type="EMBL" id="QXDC01000006">
    <property type="protein sequence ID" value="RIA35459.1"/>
    <property type="molecule type" value="Genomic_DNA"/>
</dbReference>
<dbReference type="Proteomes" id="UP000266568">
    <property type="component" value="Unassembled WGS sequence"/>
</dbReference>
<accession>A0A397NIV1</accession>
<dbReference type="OrthoDB" id="7402898at2"/>
<proteinExistence type="predicted"/>
<comment type="caution">
    <text evidence="2">The sequence shown here is derived from an EMBL/GenBank/DDBJ whole genome shotgun (WGS) entry which is preliminary data.</text>
</comment>
<feature type="domain" description="BioF2-like acetyltransferase" evidence="1">
    <location>
        <begin position="179"/>
        <end position="325"/>
    </location>
</feature>
<sequence>MTSSMPLDAFTRLPAAARALTLDGLSGLIDAVAAEAAETHRFLRFQWYAAALTAYGGAARTIVVEREGDPVIALPMIATGPHWLGMASVPGSYWPFRSFPMSITAAPDQVALLLAEVRRQVRVLRIGPVCDGDPGLEAMIAVARAKGWAVLDRFVANGYVLDMAGGKAAGTWPRSSTLKKNRFHEKHLATHGELGWHYATGAALPAAFDAYAIVEEKSWIADHDDGGRDAKFTAAGHGAFWRVAAADPVLADMFSGALLTIAGAPVSFAFDINAGTLRYAIANSYDTAFAKHSPGRVLDYRNLLRGLDQGVARVDWGAGDSGYKRGIGAVKAQAIRDWLFVRPGMSAAAARLLAGRWRRSGNPGPARALSPQA</sequence>
<gene>
    <name evidence="2" type="ORF">DFR49_4236</name>
</gene>
<evidence type="ECO:0000313" key="3">
    <source>
        <dbReference type="Proteomes" id="UP000266568"/>
    </source>
</evidence>
<name>A0A397NIV1_9SPHN</name>
<evidence type="ECO:0000313" key="2">
    <source>
        <dbReference type="EMBL" id="RIA35459.1"/>
    </source>
</evidence>
<dbReference type="SUPFAM" id="SSF55729">
    <property type="entry name" value="Acyl-CoA N-acyltransferases (Nat)"/>
    <property type="match status" value="1"/>
</dbReference>
<evidence type="ECO:0000259" key="1">
    <source>
        <dbReference type="Pfam" id="PF13480"/>
    </source>
</evidence>
<dbReference type="GO" id="GO:0016740">
    <property type="term" value="F:transferase activity"/>
    <property type="evidence" value="ECO:0007669"/>
    <property type="project" value="UniProtKB-KW"/>
</dbReference>
<keyword evidence="2" id="KW-0808">Transferase</keyword>
<dbReference type="Pfam" id="PF13480">
    <property type="entry name" value="Acetyltransf_6"/>
    <property type="match status" value="1"/>
</dbReference>
<dbReference type="InterPro" id="IPR038740">
    <property type="entry name" value="BioF2-like_GNAT_dom"/>
</dbReference>